<dbReference type="Gene3D" id="1.10.720.60">
    <property type="match status" value="1"/>
</dbReference>
<keyword evidence="6" id="KW-0539">Nucleus</keyword>
<dbReference type="SFLD" id="SFLDG01133">
    <property type="entry name" value="C1.5.4:_Enolase-phosphatase_Li"/>
    <property type="match status" value="1"/>
</dbReference>
<feature type="binding site" evidence="6">
    <location>
        <position position="219"/>
    </location>
    <ligand>
        <name>Mg(2+)</name>
        <dbReference type="ChEBI" id="CHEBI:18420"/>
    </ligand>
</feature>
<dbReference type="InterPro" id="IPR023943">
    <property type="entry name" value="Enolase-ppase_E1"/>
</dbReference>
<feature type="compositionally biased region" description="Polar residues" evidence="7">
    <location>
        <begin position="652"/>
        <end position="669"/>
    </location>
</feature>
<feature type="region of interest" description="Disordered" evidence="7">
    <location>
        <begin position="603"/>
        <end position="712"/>
    </location>
</feature>
<dbReference type="STRING" id="136037.A0A067RMB6"/>
<name>A0A067RMB6_ZOONE</name>
<evidence type="ECO:0000256" key="3">
    <source>
        <dbReference type="ARBA" id="ARBA00022801"/>
    </source>
</evidence>
<keyword evidence="2 6" id="KW-0479">Metal-binding</keyword>
<evidence type="ECO:0000256" key="6">
    <source>
        <dbReference type="HAMAP-Rule" id="MF_03117"/>
    </source>
</evidence>
<dbReference type="Gene3D" id="3.40.50.1000">
    <property type="entry name" value="HAD superfamily/HAD-like"/>
    <property type="match status" value="1"/>
</dbReference>
<feature type="compositionally biased region" description="Basic and acidic residues" evidence="7">
    <location>
        <begin position="528"/>
        <end position="549"/>
    </location>
</feature>
<dbReference type="SFLD" id="SFLDS00003">
    <property type="entry name" value="Haloacid_Dehalogenase"/>
    <property type="match status" value="1"/>
</dbReference>
<evidence type="ECO:0000256" key="2">
    <source>
        <dbReference type="ARBA" id="ARBA00022723"/>
    </source>
</evidence>
<dbReference type="InterPro" id="IPR023214">
    <property type="entry name" value="HAD_sf"/>
</dbReference>
<dbReference type="NCBIfam" id="TIGR01691">
    <property type="entry name" value="enolase-ppase"/>
    <property type="match status" value="1"/>
</dbReference>
<dbReference type="SFLD" id="SFLDF00044">
    <property type="entry name" value="enolase-phosphatase"/>
    <property type="match status" value="1"/>
</dbReference>
<feature type="compositionally biased region" description="Basic and acidic residues" evidence="7">
    <location>
        <begin position="752"/>
        <end position="773"/>
    </location>
</feature>
<dbReference type="CDD" id="cd01629">
    <property type="entry name" value="HAD_EP"/>
    <property type="match status" value="1"/>
</dbReference>
<dbReference type="FunFam" id="3.40.50.1000:FF:000079">
    <property type="entry name" value="Enolase-phosphatase E1"/>
    <property type="match status" value="1"/>
</dbReference>
<reference evidence="8 9" key="1">
    <citation type="journal article" date="2014" name="Nat. Commun.">
        <title>Molecular traces of alternative social organization in a termite genome.</title>
        <authorList>
            <person name="Terrapon N."/>
            <person name="Li C."/>
            <person name="Robertson H.M."/>
            <person name="Ji L."/>
            <person name="Meng X."/>
            <person name="Booth W."/>
            <person name="Chen Z."/>
            <person name="Childers C.P."/>
            <person name="Glastad K.M."/>
            <person name="Gokhale K."/>
            <person name="Gowin J."/>
            <person name="Gronenberg W."/>
            <person name="Hermansen R.A."/>
            <person name="Hu H."/>
            <person name="Hunt B.G."/>
            <person name="Huylmans A.K."/>
            <person name="Khalil S.M."/>
            <person name="Mitchell R.D."/>
            <person name="Munoz-Torres M.C."/>
            <person name="Mustard J.A."/>
            <person name="Pan H."/>
            <person name="Reese J.T."/>
            <person name="Scharf M.E."/>
            <person name="Sun F."/>
            <person name="Vogel H."/>
            <person name="Xiao J."/>
            <person name="Yang W."/>
            <person name="Yang Z."/>
            <person name="Yang Z."/>
            <person name="Zhou J."/>
            <person name="Zhu J."/>
            <person name="Brent C.S."/>
            <person name="Elsik C.G."/>
            <person name="Goodisman M.A."/>
            <person name="Liberles D.A."/>
            <person name="Roe R.M."/>
            <person name="Vargo E.L."/>
            <person name="Vilcinskas A."/>
            <person name="Wang J."/>
            <person name="Bornberg-Bauer E."/>
            <person name="Korb J."/>
            <person name="Zhang G."/>
            <person name="Liebig J."/>
        </authorList>
    </citation>
    <scope>NUCLEOTIDE SEQUENCE [LARGE SCALE GENOMIC DNA]</scope>
    <source>
        <tissue evidence="8">Whole organism</tissue>
    </source>
</reference>
<dbReference type="HAMAP" id="MF_03117">
    <property type="entry name" value="Salvage_MtnC_euk"/>
    <property type="match status" value="1"/>
</dbReference>
<keyword evidence="1 6" id="KW-0028">Amino-acid biosynthesis</keyword>
<organism evidence="8 9">
    <name type="scientific">Zootermopsis nevadensis</name>
    <name type="common">Dampwood termite</name>
    <dbReference type="NCBI Taxonomy" id="136037"/>
    <lineage>
        <taxon>Eukaryota</taxon>
        <taxon>Metazoa</taxon>
        <taxon>Ecdysozoa</taxon>
        <taxon>Arthropoda</taxon>
        <taxon>Hexapoda</taxon>
        <taxon>Insecta</taxon>
        <taxon>Pterygota</taxon>
        <taxon>Neoptera</taxon>
        <taxon>Polyneoptera</taxon>
        <taxon>Dictyoptera</taxon>
        <taxon>Blattodea</taxon>
        <taxon>Blattoidea</taxon>
        <taxon>Termitoidae</taxon>
        <taxon>Termopsidae</taxon>
        <taxon>Zootermopsis</taxon>
    </lineage>
</organism>
<evidence type="ECO:0000256" key="4">
    <source>
        <dbReference type="ARBA" id="ARBA00022842"/>
    </source>
</evidence>
<dbReference type="SFLD" id="SFLDG01129">
    <property type="entry name" value="C1.5:_HAD__Beta-PGM__Phosphata"/>
    <property type="match status" value="1"/>
</dbReference>
<comment type="pathway">
    <text evidence="6">Amino-acid biosynthesis; L-methionine biosynthesis via salvage pathway; L-methionine from S-methyl-5-thio-alpha-D-ribose 1-phosphate: step 4/6.</text>
</comment>
<keyword evidence="3 6" id="KW-0378">Hydrolase</keyword>
<feature type="compositionally biased region" description="Basic and acidic residues" evidence="7">
    <location>
        <begin position="633"/>
        <end position="651"/>
    </location>
</feature>
<dbReference type="UniPathway" id="UPA00904">
    <property type="reaction ID" value="UER00876"/>
</dbReference>
<feature type="compositionally biased region" description="Polar residues" evidence="7">
    <location>
        <begin position="698"/>
        <end position="712"/>
    </location>
</feature>
<dbReference type="EC" id="3.1.3.77" evidence="6"/>
<feature type="region of interest" description="Disordered" evidence="7">
    <location>
        <begin position="742"/>
        <end position="832"/>
    </location>
</feature>
<feature type="binding site" evidence="6">
    <location>
        <position position="27"/>
    </location>
    <ligand>
        <name>Mg(2+)</name>
        <dbReference type="ChEBI" id="CHEBI:18420"/>
    </ligand>
</feature>
<dbReference type="OrthoDB" id="272500at2759"/>
<evidence type="ECO:0000256" key="7">
    <source>
        <dbReference type="SAM" id="MobiDB-lite"/>
    </source>
</evidence>
<proteinExistence type="inferred from homology"/>
<dbReference type="OMA" id="VANSETC"/>
<dbReference type="GO" id="GO:0043874">
    <property type="term" value="F:acireductone synthase activity"/>
    <property type="evidence" value="ECO:0007669"/>
    <property type="project" value="UniProtKB-EC"/>
</dbReference>
<feature type="region of interest" description="Disordered" evidence="7">
    <location>
        <begin position="528"/>
        <end position="567"/>
    </location>
</feature>
<comment type="cofactor">
    <cofactor evidence="6">
        <name>Mg(2+)</name>
        <dbReference type="ChEBI" id="CHEBI:18420"/>
    </cofactor>
    <text evidence="6">Binds 1 Mg(2+) ion per subunit.</text>
</comment>
<feature type="binding site" evidence="6">
    <location>
        <begin position="160"/>
        <end position="161"/>
    </location>
    <ligand>
        <name>substrate</name>
    </ligand>
</feature>
<dbReference type="InterPro" id="IPR036412">
    <property type="entry name" value="HAD-like_sf"/>
</dbReference>
<keyword evidence="5 6" id="KW-0486">Methionine biosynthesis</keyword>
<dbReference type="SUPFAM" id="SSF56784">
    <property type="entry name" value="HAD-like"/>
    <property type="match status" value="1"/>
</dbReference>
<sequence length="832" mass="88849">MSTMTVGEKRIKHIDDSLQKASIILVDIEGTTTSISFVKDILFPYIRSNLKSYLKAHWNDSEFKEDLVLLREQAKQDEADKMAGVVLIPEDDGENAIEAVAKNVLWQMDSDRKTKALKQLQGHIMREGYKNGKLKGHVFSDVAPALKSWAHNGRQVYIYSSGSVEAQKLLFGHSEEGDLLELFAGHFDTGVGPKVESSSYMNIVKNLECKSEDIVFLTDVPREAKAAQEAGLKAVLVVREGNEPLTEEDQVNFPVIKSFHDFVFEVSAKRKKMSTSDEPLEIVESTANGPVPETTGSSSDKIKADAAKKNEVAATESAGSGNVEGCSEDVEMTDVSNNDAQENNVKTDEMEVESHTTGGTVAVEDCGPKGSEKADAEVKTELASGDLEVSKTDSPAHESKTGMEKESREPRSETDEVKCSKVEIDEKKPKGEVSKTTGVDVKGISVSTQDTKTDSEVPKSDSGDGKAGSGRSEGNLACTESGSSKVASGEQETGLGDAKTSSVDEGAAKANSDNAKAGCNVAKVDTRDTNVDSRVAEKEMSQTEKKMETEIENDGVDAGDTKGTDKVGTDAVAVEEKDQVMGAMKTESSTKVEKKDGTCVKKVDAESGETTKVKEEGENIETSEASAVNKGSEVTKLESEITFHKASDKQSVDLSPSQTESNESASGKNKSTEIADAEPSRSTAESDAKLGTADASLEESSTKVSPKQPSTVNEMLQGVCKLSETPSKAQLPAIPKIVIDTCAENEGENTDEDVKNEKEKGGDESKTAEDTTKENGLASTAENGKDDISEGNNEVEDKEQDVKVKKLSVDSSGNTDKSKDDDISPVAAAASS</sequence>
<keyword evidence="4 6" id="KW-0460">Magnesium</keyword>
<feature type="compositionally biased region" description="Basic and acidic residues" evidence="7">
    <location>
        <begin position="366"/>
        <end position="380"/>
    </location>
</feature>
<feature type="compositionally biased region" description="Basic and acidic residues" evidence="7">
    <location>
        <begin position="300"/>
        <end position="311"/>
    </location>
</feature>
<feature type="compositionally biased region" description="Polar residues" evidence="7">
    <location>
        <begin position="334"/>
        <end position="344"/>
    </location>
</feature>
<evidence type="ECO:0000313" key="8">
    <source>
        <dbReference type="EMBL" id="KDR20794.1"/>
    </source>
</evidence>
<keyword evidence="6" id="KW-0963">Cytoplasm</keyword>
<dbReference type="GO" id="GO:0005737">
    <property type="term" value="C:cytoplasm"/>
    <property type="evidence" value="ECO:0007669"/>
    <property type="project" value="UniProtKB-SubCell"/>
</dbReference>
<keyword evidence="9" id="KW-1185">Reference proteome</keyword>
<dbReference type="InterPro" id="IPR027511">
    <property type="entry name" value="ENOPH1_eukaryotes"/>
</dbReference>
<dbReference type="PANTHER" id="PTHR20371:SF1">
    <property type="entry name" value="ENOLASE-PHOSPHATASE E1"/>
    <property type="match status" value="1"/>
</dbReference>
<dbReference type="Proteomes" id="UP000027135">
    <property type="component" value="Unassembled WGS sequence"/>
</dbReference>
<dbReference type="HAMAP" id="MF_01681">
    <property type="entry name" value="Salvage_MtnC"/>
    <property type="match status" value="1"/>
</dbReference>
<evidence type="ECO:0000256" key="5">
    <source>
        <dbReference type="ARBA" id="ARBA00023167"/>
    </source>
</evidence>
<dbReference type="GO" id="GO:0019509">
    <property type="term" value="P:L-methionine salvage from methylthioadenosine"/>
    <property type="evidence" value="ECO:0007669"/>
    <property type="project" value="UniProtKB-UniRule"/>
</dbReference>
<feature type="compositionally biased region" description="Basic and acidic residues" evidence="7">
    <location>
        <begin position="388"/>
        <end position="433"/>
    </location>
</feature>
<gene>
    <name evidence="8" type="ORF">L798_04170</name>
</gene>
<dbReference type="GO" id="GO:0005634">
    <property type="term" value="C:nucleus"/>
    <property type="evidence" value="ECO:0007669"/>
    <property type="project" value="UniProtKB-SubCell"/>
</dbReference>
<feature type="binding site" evidence="6">
    <location>
        <position position="194"/>
    </location>
    <ligand>
        <name>substrate</name>
    </ligand>
</feature>
<protein>
    <recommendedName>
        <fullName evidence="6">Enolase-phosphatase E1</fullName>
        <ecNumber evidence="6">3.1.3.77</ecNumber>
    </recommendedName>
    <alternativeName>
        <fullName evidence="6">2,3-diketo-5-methylthio-1-phosphopentane phosphatase</fullName>
    </alternativeName>
</protein>
<accession>A0A067RMB6</accession>
<dbReference type="eggNOG" id="KOG2630">
    <property type="taxonomic scope" value="Eukaryota"/>
</dbReference>
<comment type="pathway">
    <text evidence="6">Amino-acid biosynthesis; L-methionine biosynthesis via salvage pathway; L-methionine from S-methyl-5-thio-alpha-D-ribose 1-phosphate: step 3/6.</text>
</comment>
<feature type="compositionally biased region" description="Basic and acidic residues" evidence="7">
    <location>
        <begin position="345"/>
        <end position="354"/>
    </location>
</feature>
<feature type="compositionally biased region" description="Basic and acidic residues" evidence="7">
    <location>
        <begin position="451"/>
        <end position="464"/>
    </location>
</feature>
<comment type="subcellular location">
    <subcellularLocation>
        <location evidence="6">Cytoplasm</location>
    </subcellularLocation>
    <subcellularLocation>
        <location evidence="6">Nucleus</location>
    </subcellularLocation>
</comment>
<comment type="function">
    <text evidence="6">Bifunctional enzyme that catalyzes the enolization of 2,3-diketo-5-methylthiopentyl-1-phosphate (DK-MTP-1-P) into the intermediate 2-hydroxy-3-keto-5-methylthiopentenyl-1-phosphate (HK-MTPenyl-1-P), which is then dephosphorylated to form the acireductone 1,2-dihydroxy-3-keto-5-methylthiopentene (DHK-MTPene).</text>
</comment>
<dbReference type="EMBL" id="KK852586">
    <property type="protein sequence ID" value="KDR20794.1"/>
    <property type="molecule type" value="Genomic_DNA"/>
</dbReference>
<comment type="catalytic activity">
    <reaction evidence="6">
        <text>5-methylsulfanyl-2,3-dioxopentyl phosphate + H2O = 1,2-dihydroxy-5-(methylsulfanyl)pent-1-en-3-one + phosphate</text>
        <dbReference type="Rhea" id="RHEA:21700"/>
        <dbReference type="ChEBI" id="CHEBI:15377"/>
        <dbReference type="ChEBI" id="CHEBI:43474"/>
        <dbReference type="ChEBI" id="CHEBI:49252"/>
        <dbReference type="ChEBI" id="CHEBI:58828"/>
        <dbReference type="EC" id="3.1.3.77"/>
    </reaction>
</comment>
<feature type="region of interest" description="Disordered" evidence="7">
    <location>
        <begin position="274"/>
        <end position="515"/>
    </location>
</feature>
<feature type="compositionally biased region" description="Basic and acidic residues" evidence="7">
    <location>
        <begin position="603"/>
        <end position="617"/>
    </location>
</feature>
<comment type="subunit">
    <text evidence="6">Monomer.</text>
</comment>
<evidence type="ECO:0000256" key="1">
    <source>
        <dbReference type="ARBA" id="ARBA00022605"/>
    </source>
</evidence>
<dbReference type="Pfam" id="PF00702">
    <property type="entry name" value="Hydrolase"/>
    <property type="match status" value="1"/>
</dbReference>
<dbReference type="PANTHER" id="PTHR20371">
    <property type="entry name" value="ENOLASE-PHOSPHATASE E1"/>
    <property type="match status" value="1"/>
</dbReference>
<dbReference type="InParanoid" id="A0A067RMB6"/>
<feature type="binding site" evidence="6">
    <location>
        <position position="29"/>
    </location>
    <ligand>
        <name>Mg(2+)</name>
        <dbReference type="ChEBI" id="CHEBI:18420"/>
    </ligand>
</feature>
<dbReference type="AlphaFoldDB" id="A0A067RMB6"/>
<comment type="similarity">
    <text evidence="6">Belongs to the HAD-like hydrolase superfamily. MasA/MtnC family.</text>
</comment>
<dbReference type="GO" id="GO:0000287">
    <property type="term" value="F:magnesium ion binding"/>
    <property type="evidence" value="ECO:0007669"/>
    <property type="project" value="UniProtKB-UniRule"/>
</dbReference>
<evidence type="ECO:0000313" key="9">
    <source>
        <dbReference type="Proteomes" id="UP000027135"/>
    </source>
</evidence>